<proteinExistence type="predicted"/>
<accession>A0ABR1WZ71</accession>
<comment type="caution">
    <text evidence="1">The sequence shown here is derived from an EMBL/GenBank/DDBJ whole genome shotgun (WGS) entry which is preliminary data.</text>
</comment>
<sequence>MNARGPSRPELRTSTLTTFRRQTTTAELERETAKIEQKKDGLNHCVSFDRLPSQTQAAQFLLSDRPLTPIAVTDHICPMRRVRREEVVPRPSAKFAKRIFGTLGPGQPSAETQPTALTEKTLDLGDAGPNVAVSMGHSAKDCPKPLLGPGGHRTSPLRLALLILWVPCPA</sequence>
<evidence type="ECO:0000313" key="2">
    <source>
        <dbReference type="Proteomes" id="UP001433268"/>
    </source>
</evidence>
<dbReference type="EMBL" id="JAQQWN010000004">
    <property type="protein sequence ID" value="KAK8088462.1"/>
    <property type="molecule type" value="Genomic_DNA"/>
</dbReference>
<gene>
    <name evidence="1" type="ORF">PG997_003423</name>
</gene>
<name>A0ABR1WZ71_9PEZI</name>
<organism evidence="1 2">
    <name type="scientific">Apiospora hydei</name>
    <dbReference type="NCBI Taxonomy" id="1337664"/>
    <lineage>
        <taxon>Eukaryota</taxon>
        <taxon>Fungi</taxon>
        <taxon>Dikarya</taxon>
        <taxon>Ascomycota</taxon>
        <taxon>Pezizomycotina</taxon>
        <taxon>Sordariomycetes</taxon>
        <taxon>Xylariomycetidae</taxon>
        <taxon>Amphisphaeriales</taxon>
        <taxon>Apiosporaceae</taxon>
        <taxon>Apiospora</taxon>
    </lineage>
</organism>
<evidence type="ECO:0000313" key="1">
    <source>
        <dbReference type="EMBL" id="KAK8088462.1"/>
    </source>
</evidence>
<protein>
    <submittedName>
        <fullName evidence="1">Uncharacterized protein</fullName>
    </submittedName>
</protein>
<reference evidence="1 2" key="1">
    <citation type="submission" date="2023-01" db="EMBL/GenBank/DDBJ databases">
        <title>Analysis of 21 Apiospora genomes using comparative genomics revels a genus with tremendous synthesis potential of carbohydrate active enzymes and secondary metabolites.</title>
        <authorList>
            <person name="Sorensen T."/>
        </authorList>
    </citation>
    <scope>NUCLEOTIDE SEQUENCE [LARGE SCALE GENOMIC DNA]</scope>
    <source>
        <strain evidence="1 2">CBS 114990</strain>
    </source>
</reference>
<keyword evidence="2" id="KW-1185">Reference proteome</keyword>
<dbReference type="GeneID" id="92040798"/>
<dbReference type="Proteomes" id="UP001433268">
    <property type="component" value="Unassembled WGS sequence"/>
</dbReference>
<dbReference type="RefSeq" id="XP_066671356.1">
    <property type="nucleotide sequence ID" value="XM_066807738.1"/>
</dbReference>